<keyword evidence="2" id="KW-1185">Reference proteome</keyword>
<protein>
    <submittedName>
        <fullName evidence="1">DNA alkylation repair protein</fullName>
    </submittedName>
</protein>
<proteinExistence type="predicted"/>
<dbReference type="EMBL" id="JBAKAZ010000022">
    <property type="protein sequence ID" value="MEL0629458.1"/>
    <property type="molecule type" value="Genomic_DNA"/>
</dbReference>
<dbReference type="RefSeq" id="WP_341597466.1">
    <property type="nucleotide sequence ID" value="NZ_JBAKAZ010000022.1"/>
</dbReference>
<evidence type="ECO:0000313" key="1">
    <source>
        <dbReference type="EMBL" id="MEL0629458.1"/>
    </source>
</evidence>
<sequence length="362" mass="41642">MAALLKDVYNLQYMAHVADCVQRHYSDFNKTAFLNAIFDTDWQNKELKARTIHIAVQLNAYIAFDYLPTLAVIEKIAPHFTSYQGMFVPAFVEIYGLDYFPESIAALSYITQFSSAEFAVRPFIVKYPQAMHSILLQWSVSDNEHIRRLSSEGARPRLPWAMALPEFKKDPVYLLPILENLKADLSEYVRRSVANNLNDIAKDHPQLVTDIAAKWLVENKTIQTQRLVKHACRSLLKQADPSALALFGFLPPKEIEVNDFNCEQQVRLGELLHFSFALQHKRNSTLDKLRIEFAIDFMKSNGKQARKIFQLSESMINQNNKTFTKSFNFKAISTRKYYCGLHRLAILVNGVELSHRDFTLVA</sequence>
<dbReference type="SUPFAM" id="SSF48371">
    <property type="entry name" value="ARM repeat"/>
    <property type="match status" value="1"/>
</dbReference>
<organism evidence="1 2">
    <name type="scientific">Psychromonas aquatilis</name>
    <dbReference type="NCBI Taxonomy" id="2005072"/>
    <lineage>
        <taxon>Bacteria</taxon>
        <taxon>Pseudomonadati</taxon>
        <taxon>Pseudomonadota</taxon>
        <taxon>Gammaproteobacteria</taxon>
        <taxon>Alteromonadales</taxon>
        <taxon>Psychromonadaceae</taxon>
        <taxon>Psychromonas</taxon>
    </lineage>
</organism>
<dbReference type="Gene3D" id="1.25.40.290">
    <property type="entry name" value="ARM repeat domains"/>
    <property type="match status" value="1"/>
</dbReference>
<accession>A0ABU9GQ64</accession>
<dbReference type="InterPro" id="IPR016024">
    <property type="entry name" value="ARM-type_fold"/>
</dbReference>
<evidence type="ECO:0000313" key="2">
    <source>
        <dbReference type="Proteomes" id="UP001369082"/>
    </source>
</evidence>
<name>A0ABU9GQ64_9GAMM</name>
<dbReference type="Proteomes" id="UP001369082">
    <property type="component" value="Unassembled WGS sequence"/>
</dbReference>
<reference evidence="1 2" key="1">
    <citation type="submission" date="2024-02" db="EMBL/GenBank/DDBJ databases">
        <title>Bacteria isolated from the canopy kelp, Nereocystis luetkeana.</title>
        <authorList>
            <person name="Pfister C.A."/>
            <person name="Younker I.T."/>
            <person name="Light S.H."/>
        </authorList>
    </citation>
    <scope>NUCLEOTIDE SEQUENCE [LARGE SCALE GENOMIC DNA]</scope>
    <source>
        <strain evidence="1 2">TI.1.05</strain>
    </source>
</reference>
<comment type="caution">
    <text evidence="1">The sequence shown here is derived from an EMBL/GenBank/DDBJ whole genome shotgun (WGS) entry which is preliminary data.</text>
</comment>
<gene>
    <name evidence="1" type="ORF">V6256_07540</name>
</gene>